<evidence type="ECO:0000313" key="1">
    <source>
        <dbReference type="EMBL" id="MEP1060742.1"/>
    </source>
</evidence>
<keyword evidence="2" id="KW-1185">Reference proteome</keyword>
<evidence type="ECO:0000313" key="2">
    <source>
        <dbReference type="Proteomes" id="UP001476950"/>
    </source>
</evidence>
<dbReference type="InterPro" id="IPR021373">
    <property type="entry name" value="DUF2993"/>
</dbReference>
<gene>
    <name evidence="1" type="ORF">NDI38_20120</name>
</gene>
<dbReference type="Pfam" id="PF11209">
    <property type="entry name" value="LmeA"/>
    <property type="match status" value="1"/>
</dbReference>
<reference evidence="1 2" key="1">
    <citation type="submission" date="2022-04" db="EMBL/GenBank/DDBJ databases">
        <title>Positive selection, recombination, and allopatry shape intraspecific diversity of widespread and dominant cyanobacteria.</title>
        <authorList>
            <person name="Wei J."/>
            <person name="Shu W."/>
            <person name="Hu C."/>
        </authorList>
    </citation>
    <scope>NUCLEOTIDE SEQUENCE [LARGE SCALE GENOMIC DNA]</scope>
    <source>
        <strain evidence="1 2">AS-A4</strain>
    </source>
</reference>
<name>A0ABV0KNC5_9CYAN</name>
<proteinExistence type="predicted"/>
<dbReference type="EMBL" id="JAMPLM010000021">
    <property type="protein sequence ID" value="MEP1060742.1"/>
    <property type="molecule type" value="Genomic_DNA"/>
</dbReference>
<comment type="caution">
    <text evidence="1">The sequence shown here is derived from an EMBL/GenBank/DDBJ whole genome shotgun (WGS) entry which is preliminary data.</text>
</comment>
<accession>A0ABV0KNC5</accession>
<dbReference type="Proteomes" id="UP001476950">
    <property type="component" value="Unassembled WGS sequence"/>
</dbReference>
<dbReference type="RefSeq" id="WP_190446899.1">
    <property type="nucleotide sequence ID" value="NZ_JAMPLM010000021.1"/>
</dbReference>
<sequence>MSKEPRLDEQVISQAAQAALSSQLEEAEDLNLDVSTDVLKAAQGKADSVSINGRGVVVQDVRVDKMAVQTDRLSFNPLSILLGQLKLDQPLDATAQIALTEADLNRAMQAEAVTQRLPSLKLNVEGEPVTVELGQPVAVTLPADGKIGLDGTALLHERETTRQVGFAVIILPRTDQQPVRLESFVCEPGEALSIEFTIALLQTFKELLAQPYIEIEGMAIKVKRMEIQAGKLLVETEAHIPQMPSL</sequence>
<protein>
    <submittedName>
        <fullName evidence="1">DUF2993 domain-containing protein</fullName>
    </submittedName>
</protein>
<organism evidence="1 2">
    <name type="scientific">Stenomitos frigidus AS-A4</name>
    <dbReference type="NCBI Taxonomy" id="2933935"/>
    <lineage>
        <taxon>Bacteria</taxon>
        <taxon>Bacillati</taxon>
        <taxon>Cyanobacteriota</taxon>
        <taxon>Cyanophyceae</taxon>
        <taxon>Leptolyngbyales</taxon>
        <taxon>Leptolyngbyaceae</taxon>
        <taxon>Stenomitos</taxon>
    </lineage>
</organism>